<evidence type="ECO:0000256" key="1">
    <source>
        <dbReference type="SAM" id="SignalP"/>
    </source>
</evidence>
<organism evidence="2 3">
    <name type="scientific">Hypholoma sublateritium (strain FD-334 SS-4)</name>
    <dbReference type="NCBI Taxonomy" id="945553"/>
    <lineage>
        <taxon>Eukaryota</taxon>
        <taxon>Fungi</taxon>
        <taxon>Dikarya</taxon>
        <taxon>Basidiomycota</taxon>
        <taxon>Agaricomycotina</taxon>
        <taxon>Agaricomycetes</taxon>
        <taxon>Agaricomycetidae</taxon>
        <taxon>Agaricales</taxon>
        <taxon>Agaricineae</taxon>
        <taxon>Strophariaceae</taxon>
        <taxon>Hypholoma</taxon>
    </lineage>
</organism>
<reference evidence="3" key="1">
    <citation type="submission" date="2014-04" db="EMBL/GenBank/DDBJ databases">
        <title>Evolutionary Origins and Diversification of the Mycorrhizal Mutualists.</title>
        <authorList>
            <consortium name="DOE Joint Genome Institute"/>
            <consortium name="Mycorrhizal Genomics Consortium"/>
            <person name="Kohler A."/>
            <person name="Kuo A."/>
            <person name="Nagy L.G."/>
            <person name="Floudas D."/>
            <person name="Copeland A."/>
            <person name="Barry K.W."/>
            <person name="Cichocki N."/>
            <person name="Veneault-Fourrey C."/>
            <person name="LaButti K."/>
            <person name="Lindquist E.A."/>
            <person name="Lipzen A."/>
            <person name="Lundell T."/>
            <person name="Morin E."/>
            <person name="Murat C."/>
            <person name="Riley R."/>
            <person name="Ohm R."/>
            <person name="Sun H."/>
            <person name="Tunlid A."/>
            <person name="Henrissat B."/>
            <person name="Grigoriev I.V."/>
            <person name="Hibbett D.S."/>
            <person name="Martin F."/>
        </authorList>
    </citation>
    <scope>NUCLEOTIDE SEQUENCE [LARGE SCALE GENOMIC DNA]</scope>
    <source>
        <strain evidence="3">FD-334 SS-4</strain>
    </source>
</reference>
<dbReference type="EMBL" id="KN817604">
    <property type="protein sequence ID" value="KJA17408.1"/>
    <property type="molecule type" value="Genomic_DNA"/>
</dbReference>
<protein>
    <submittedName>
        <fullName evidence="2">Uncharacterized protein</fullName>
    </submittedName>
</protein>
<dbReference type="AlphaFoldDB" id="A0A0D2M2K0"/>
<name>A0A0D2M2K0_HYPSF</name>
<keyword evidence="1" id="KW-0732">Signal</keyword>
<evidence type="ECO:0000313" key="3">
    <source>
        <dbReference type="Proteomes" id="UP000054270"/>
    </source>
</evidence>
<gene>
    <name evidence="2" type="ORF">HYPSUDRAFT_57743</name>
</gene>
<dbReference type="OrthoDB" id="3058140at2759"/>
<dbReference type="Proteomes" id="UP000054270">
    <property type="component" value="Unassembled WGS sequence"/>
</dbReference>
<dbReference type="Gene3D" id="1.20.120.20">
    <property type="entry name" value="Apolipoprotein"/>
    <property type="match status" value="1"/>
</dbReference>
<accession>A0A0D2M2K0</accession>
<keyword evidence="3" id="KW-1185">Reference proteome</keyword>
<proteinExistence type="predicted"/>
<sequence>MRFLARAGLAVIFIASLVVFGTAAPVPRKHRFSVAVQCPPTLSSNQQTFSVSDTNSCVDSHALSQGTGTVTSREELEMVVLVRRKSIFTKIKEAFQRLGRGIKHIAQKIGRGIKKVAQKIGQGIKKVAQKIGHGIKTVAKKIGHGIKIGDSLPTAQRVGHFIKTTGAKIAKVGLKIISTIGKTVGKVLSFIPVVGKVVGKAVEGVSEGLNKASDAIHAKIGGKLGKAMDRMSKVQKVEGYIP</sequence>
<evidence type="ECO:0000313" key="2">
    <source>
        <dbReference type="EMBL" id="KJA17408.1"/>
    </source>
</evidence>
<feature type="signal peptide" evidence="1">
    <location>
        <begin position="1"/>
        <end position="23"/>
    </location>
</feature>
<feature type="chain" id="PRO_5002246683" evidence="1">
    <location>
        <begin position="24"/>
        <end position="242"/>
    </location>
</feature>
<dbReference type="STRING" id="945553.A0A0D2M2K0"/>